<name>A0A080ZK56_PHYNI</name>
<evidence type="ECO:0000313" key="2">
    <source>
        <dbReference type="Proteomes" id="UP000028582"/>
    </source>
</evidence>
<dbReference type="Proteomes" id="UP000028582">
    <property type="component" value="Unassembled WGS sequence"/>
</dbReference>
<dbReference type="EMBL" id="ANJA01002931">
    <property type="protein sequence ID" value="ETO67017.1"/>
    <property type="molecule type" value="Genomic_DNA"/>
</dbReference>
<sequence length="116" mass="12797">MQFGQENLADKPKCRWHCPLRQVLAGGVQGAWSGGNGDRAAPDSKISGDAAYRARGSQQPEHYCGDSGRNTECWQRLFLLSGKAEYDEIRTRVVCSSGDDRARSTQWEAVNIPVLV</sequence>
<proteinExistence type="predicted"/>
<protein>
    <submittedName>
        <fullName evidence="1">Uncharacterized protein</fullName>
    </submittedName>
</protein>
<comment type="caution">
    <text evidence="1">The sequence shown here is derived from an EMBL/GenBank/DDBJ whole genome shotgun (WGS) entry which is preliminary data.</text>
</comment>
<reference evidence="1 2" key="1">
    <citation type="submission" date="2013-11" db="EMBL/GenBank/DDBJ databases">
        <title>The Genome Sequence of Phytophthora parasitica P1976.</title>
        <authorList>
            <consortium name="The Broad Institute Genomics Platform"/>
            <person name="Russ C."/>
            <person name="Tyler B."/>
            <person name="Panabieres F."/>
            <person name="Shan W."/>
            <person name="Tripathy S."/>
            <person name="Grunwald N."/>
            <person name="Machado M."/>
            <person name="Johnson C.S."/>
            <person name="Walker B."/>
            <person name="Young S."/>
            <person name="Zeng Q."/>
            <person name="Gargeya S."/>
            <person name="Fitzgerald M."/>
            <person name="Haas B."/>
            <person name="Abouelleil A."/>
            <person name="Allen A.W."/>
            <person name="Alvarado L."/>
            <person name="Arachchi H.M."/>
            <person name="Berlin A.M."/>
            <person name="Chapman S.B."/>
            <person name="Gainer-Dewar J."/>
            <person name="Goldberg J."/>
            <person name="Griggs A."/>
            <person name="Gujja S."/>
            <person name="Hansen M."/>
            <person name="Howarth C."/>
            <person name="Imamovic A."/>
            <person name="Ireland A."/>
            <person name="Larimer J."/>
            <person name="McCowan C."/>
            <person name="Murphy C."/>
            <person name="Pearson M."/>
            <person name="Poon T.W."/>
            <person name="Priest M."/>
            <person name="Roberts A."/>
            <person name="Saif S."/>
            <person name="Shea T."/>
            <person name="Sisk P."/>
            <person name="Sykes S."/>
            <person name="Wortman J."/>
            <person name="Nusbaum C."/>
            <person name="Birren B."/>
        </authorList>
    </citation>
    <scope>NUCLEOTIDE SEQUENCE [LARGE SCALE GENOMIC DNA]</scope>
    <source>
        <strain evidence="1 2">P1976</strain>
    </source>
</reference>
<evidence type="ECO:0000313" key="1">
    <source>
        <dbReference type="EMBL" id="ETO67017.1"/>
    </source>
</evidence>
<gene>
    <name evidence="1" type="ORF">F444_15961</name>
</gene>
<organism evidence="1 2">
    <name type="scientific">Phytophthora nicotianae P1976</name>
    <dbReference type="NCBI Taxonomy" id="1317066"/>
    <lineage>
        <taxon>Eukaryota</taxon>
        <taxon>Sar</taxon>
        <taxon>Stramenopiles</taxon>
        <taxon>Oomycota</taxon>
        <taxon>Peronosporomycetes</taxon>
        <taxon>Peronosporales</taxon>
        <taxon>Peronosporaceae</taxon>
        <taxon>Phytophthora</taxon>
    </lineage>
</organism>
<accession>A0A080ZK56</accession>
<dbReference type="AlphaFoldDB" id="A0A080ZK56"/>